<dbReference type="InterPro" id="IPR018960">
    <property type="entry name" value="DUF1990"/>
</dbReference>
<accession>A0ABS5AGH2</accession>
<dbReference type="EMBL" id="JAGIOO010000001">
    <property type="protein sequence ID" value="MBP2475452.1"/>
    <property type="molecule type" value="Genomic_DNA"/>
</dbReference>
<dbReference type="PIRSF" id="PIRSF010260">
    <property type="entry name" value="UCP010260"/>
    <property type="match status" value="1"/>
</dbReference>
<evidence type="ECO:0000259" key="1">
    <source>
        <dbReference type="Pfam" id="PF09348"/>
    </source>
</evidence>
<gene>
    <name evidence="2" type="ORF">JOF53_004324</name>
</gene>
<dbReference type="Pfam" id="PF09348">
    <property type="entry name" value="DUF1990"/>
    <property type="match status" value="1"/>
</dbReference>
<feature type="domain" description="DUF1990" evidence="1">
    <location>
        <begin position="12"/>
        <end position="163"/>
    </location>
</feature>
<dbReference type="PANTHER" id="PTHR34202">
    <property type="entry name" value="UPF0548 PROTEIN"/>
    <property type="match status" value="1"/>
</dbReference>
<dbReference type="InterPro" id="IPR014457">
    <property type="entry name" value="UCP010260"/>
</dbReference>
<dbReference type="Proteomes" id="UP001519363">
    <property type="component" value="Unassembled WGS sequence"/>
</dbReference>
<evidence type="ECO:0000313" key="3">
    <source>
        <dbReference type="Proteomes" id="UP001519363"/>
    </source>
</evidence>
<comment type="caution">
    <text evidence="2">The sequence shown here is derived from an EMBL/GenBank/DDBJ whole genome shotgun (WGS) entry which is preliminary data.</text>
</comment>
<reference evidence="2 3" key="1">
    <citation type="submission" date="2021-03" db="EMBL/GenBank/DDBJ databases">
        <title>Sequencing the genomes of 1000 actinobacteria strains.</title>
        <authorList>
            <person name="Klenk H.-P."/>
        </authorList>
    </citation>
    <scope>NUCLEOTIDE SEQUENCE [LARGE SCALE GENOMIC DNA]</scope>
    <source>
        <strain evidence="2 3">DSM 44580</strain>
    </source>
</reference>
<dbReference type="RefSeq" id="WP_249044228.1">
    <property type="nucleotide sequence ID" value="NZ_JAGIOO010000001.1"/>
</dbReference>
<organism evidence="2 3">
    <name type="scientific">Crossiella equi</name>
    <dbReference type="NCBI Taxonomy" id="130796"/>
    <lineage>
        <taxon>Bacteria</taxon>
        <taxon>Bacillati</taxon>
        <taxon>Actinomycetota</taxon>
        <taxon>Actinomycetes</taxon>
        <taxon>Pseudonocardiales</taxon>
        <taxon>Pseudonocardiaceae</taxon>
        <taxon>Crossiella</taxon>
    </lineage>
</organism>
<protein>
    <submittedName>
        <fullName evidence="2">Uncharacterized protein (UPF0548 family)</fullName>
    </submittedName>
</protein>
<name>A0ABS5AGH2_9PSEU</name>
<proteinExistence type="predicted"/>
<evidence type="ECO:0000313" key="2">
    <source>
        <dbReference type="EMBL" id="MBP2475452.1"/>
    </source>
</evidence>
<dbReference type="PANTHER" id="PTHR34202:SF1">
    <property type="entry name" value="UPF0548 PROTEIN"/>
    <property type="match status" value="1"/>
</dbReference>
<keyword evidence="3" id="KW-1185">Reference proteome</keyword>
<sequence length="166" mass="18101">MKRDELTYGFPGITRTEDCPPGFRRMSGTLRLGHGQAEFERASRALRGWTTHRGFGRGIRPVGAGQEVGDVVVVSLGFGPLRISAPCRIVWRVDEPRSTGFAYGTLPGHPECGEESFVLRLAETGAVEFTVTAVSKPVSWYARLAGPVGRGLQWAALQAYLRALRA</sequence>